<dbReference type="RefSeq" id="WP_036748648.1">
    <property type="nucleotide sequence ID" value="NZ_JAGSGC010000002.1"/>
</dbReference>
<sequence length="810" mass="91970">MMTKPLKAIYGCRDNSHDLLFWEGDSPLPPELLGLTDKPGGYVTPKEKWWPAINCGPVGNWWALWSIEPDLDAPRSGMVKSTVLLWELDKIPQVHFLEEFIYQLVNHEECKPPHSSLLQSVANKLICSDNILAIEADKTLPLLIAQLWEKLWGEARKEFSVRSAFTPPQSLVRAKLPTFYYVPASVLNQWYLPNVSLINSTTTTEPSRATNYLINRAENDSILHQLLLNCSELTGDLKVLNKLGRAADNIDRFRANSTLTNAIVALRALIACSPSPDKAKDIKNELLSSIKMLMVSEGDASDILTMCNLSSDAVPKGAMPQVELSNWIEHNLIALGHEDLNKYFERALPGKSMQWWSQSVVNGIGTLVNKPEISEHILFWLSIVHFQKTFLRLSSVRQDLEQMLFERAKTSDMTADSLMALEQFSISQEWAKLHAWAVFNLYDEDQVYKKQRNSMPNWTEGVPFIVQSLSHRHAINLLRDSAFSPFIDLLAERSLREPSILSYIDITEQDALRVWQKQLSTGGLFYPPNIEKEDFLAKLCDNLQVNLLSIVFERVSEEISEYLLSNADRGKVWSQLDSTKSKILAENMARKVVANPQALLKLNDSEPYLINALKTHIAGNTYIDASFVLSYLSQNISHHENDVLILIKKINSKCLSNHANILGNIIFEKRWNKVANGLFKSSYGWMPETPHFKPTIEACSELLDSTNTFWFSFYTGKSTQHHRNEIIKRFSEVCANIAYDRLDSIWLKAGGNASKLKNHGTELDKWLHAASEAEKGALKRGLIDLLEVLMDEYPHNRQLSEVNHILSTRN</sequence>
<keyword evidence="3" id="KW-1185">Reference proteome</keyword>
<name>A0A066RZN2_9GAMM</name>
<dbReference type="InterPro" id="IPR045430">
    <property type="entry name" value="EAD1"/>
</dbReference>
<evidence type="ECO:0000313" key="2">
    <source>
        <dbReference type="EMBL" id="KDM93142.1"/>
    </source>
</evidence>
<comment type="caution">
    <text evidence="2">The sequence shown here is derived from an EMBL/GenBank/DDBJ whole genome shotgun (WGS) entry which is preliminary data.</text>
</comment>
<organism evidence="2 3">
    <name type="scientific">Photobacterium galatheae</name>
    <dbReference type="NCBI Taxonomy" id="1654360"/>
    <lineage>
        <taxon>Bacteria</taxon>
        <taxon>Pseudomonadati</taxon>
        <taxon>Pseudomonadota</taxon>
        <taxon>Gammaproteobacteria</taxon>
        <taxon>Vibrionales</taxon>
        <taxon>Vibrionaceae</taxon>
        <taxon>Photobacterium</taxon>
    </lineage>
</organism>
<dbReference type="EMBL" id="JMIB01000004">
    <property type="protein sequence ID" value="KDM93142.1"/>
    <property type="molecule type" value="Genomic_DNA"/>
</dbReference>
<reference evidence="2 3" key="1">
    <citation type="submission" date="2014-04" db="EMBL/GenBank/DDBJ databases">
        <title>Draft genome sequence of Photobacterium halotolerans S2753: a solonamide, ngercheumicin and holomycin producer.</title>
        <authorList>
            <person name="Machado H.R."/>
            <person name="Gram L."/>
        </authorList>
    </citation>
    <scope>NUCLEOTIDE SEQUENCE [LARGE SCALE GENOMIC DNA]</scope>
    <source>
        <strain evidence="2 3">S2753</strain>
    </source>
</reference>
<dbReference type="AlphaFoldDB" id="A0A066RZN2"/>
<proteinExistence type="predicted"/>
<feature type="domain" description="Effector-associated" evidence="1">
    <location>
        <begin position="725"/>
        <end position="804"/>
    </location>
</feature>
<accession>A0A066RZN2</accession>
<evidence type="ECO:0000313" key="3">
    <source>
        <dbReference type="Proteomes" id="UP000027192"/>
    </source>
</evidence>
<dbReference type="STRING" id="1654360.EA58_02825"/>
<protein>
    <recommendedName>
        <fullName evidence="1">Effector-associated domain-containing protein</fullName>
    </recommendedName>
</protein>
<evidence type="ECO:0000259" key="1">
    <source>
        <dbReference type="Pfam" id="PF19955"/>
    </source>
</evidence>
<dbReference type="Pfam" id="PF19955">
    <property type="entry name" value="EAD1"/>
    <property type="match status" value="1"/>
</dbReference>
<dbReference type="Pfam" id="PF20012">
    <property type="entry name" value="GAP1-N1"/>
    <property type="match status" value="1"/>
</dbReference>
<gene>
    <name evidence="2" type="ORF">EA58_02825</name>
</gene>
<dbReference type="Proteomes" id="UP000027192">
    <property type="component" value="Unassembled WGS sequence"/>
</dbReference>